<reference evidence="1" key="1">
    <citation type="submission" date="2014-09" db="EMBL/GenBank/DDBJ databases">
        <authorList>
            <person name="Magalhaes I.L.F."/>
            <person name="Oliveira U."/>
            <person name="Santos F.R."/>
            <person name="Vidigal T.H.D.A."/>
            <person name="Brescovit A.D."/>
            <person name="Santos A.J."/>
        </authorList>
    </citation>
    <scope>NUCLEOTIDE SEQUENCE</scope>
    <source>
        <tissue evidence="1">Shoot tissue taken approximately 20 cm above the soil surface</tissue>
    </source>
</reference>
<proteinExistence type="predicted"/>
<organism evidence="1">
    <name type="scientific">Arundo donax</name>
    <name type="common">Giant reed</name>
    <name type="synonym">Donax arundinaceus</name>
    <dbReference type="NCBI Taxonomy" id="35708"/>
    <lineage>
        <taxon>Eukaryota</taxon>
        <taxon>Viridiplantae</taxon>
        <taxon>Streptophyta</taxon>
        <taxon>Embryophyta</taxon>
        <taxon>Tracheophyta</taxon>
        <taxon>Spermatophyta</taxon>
        <taxon>Magnoliopsida</taxon>
        <taxon>Liliopsida</taxon>
        <taxon>Poales</taxon>
        <taxon>Poaceae</taxon>
        <taxon>PACMAD clade</taxon>
        <taxon>Arundinoideae</taxon>
        <taxon>Arundineae</taxon>
        <taxon>Arundo</taxon>
    </lineage>
</organism>
<accession>A0A0A9HMA3</accession>
<evidence type="ECO:0000313" key="1">
    <source>
        <dbReference type="EMBL" id="JAE37872.1"/>
    </source>
</evidence>
<dbReference type="AlphaFoldDB" id="A0A0A9HMA3"/>
<dbReference type="EMBL" id="GBRH01160024">
    <property type="protein sequence ID" value="JAE37872.1"/>
    <property type="molecule type" value="Transcribed_RNA"/>
</dbReference>
<name>A0A0A9HMA3_ARUDO</name>
<reference evidence="1" key="2">
    <citation type="journal article" date="2015" name="Data Brief">
        <title>Shoot transcriptome of the giant reed, Arundo donax.</title>
        <authorList>
            <person name="Barrero R.A."/>
            <person name="Guerrero F.D."/>
            <person name="Moolhuijzen P."/>
            <person name="Goolsby J.A."/>
            <person name="Tidwell J."/>
            <person name="Bellgard S.E."/>
            <person name="Bellgard M.I."/>
        </authorList>
    </citation>
    <scope>NUCLEOTIDE SEQUENCE</scope>
    <source>
        <tissue evidence="1">Shoot tissue taken approximately 20 cm above the soil surface</tissue>
    </source>
</reference>
<sequence length="58" mass="6849">MQDGLHYVRNISNTSGWSDTYMVPTIWQWKLQKFVFCFSNDRHYFGFPSTLQTGAIAR</sequence>
<protein>
    <submittedName>
        <fullName evidence="1">Uncharacterized protein</fullName>
    </submittedName>
</protein>